<feature type="domain" description="Sulfatase N-terminal" evidence="5">
    <location>
        <begin position="34"/>
        <end position="432"/>
    </location>
</feature>
<dbReference type="CDD" id="cd16025">
    <property type="entry name" value="PAS_like"/>
    <property type="match status" value="1"/>
</dbReference>
<proteinExistence type="inferred from homology"/>
<dbReference type="InterPro" id="IPR017850">
    <property type="entry name" value="Alkaline_phosphatase_core_sf"/>
</dbReference>
<evidence type="ECO:0000256" key="3">
    <source>
        <dbReference type="ARBA" id="ARBA00022801"/>
    </source>
</evidence>
<organism evidence="6 7">
    <name type="scientific">Roseimicrobium gellanilyticum</name>
    <dbReference type="NCBI Taxonomy" id="748857"/>
    <lineage>
        <taxon>Bacteria</taxon>
        <taxon>Pseudomonadati</taxon>
        <taxon>Verrucomicrobiota</taxon>
        <taxon>Verrucomicrobiia</taxon>
        <taxon>Verrucomicrobiales</taxon>
        <taxon>Verrucomicrobiaceae</taxon>
        <taxon>Roseimicrobium</taxon>
    </lineage>
</organism>
<accession>A0A366HNY7</accession>
<dbReference type="RefSeq" id="WP_113958665.1">
    <property type="nucleotide sequence ID" value="NZ_QNRR01000004.1"/>
</dbReference>
<dbReference type="PANTHER" id="PTHR42693">
    <property type="entry name" value="ARYLSULFATASE FAMILY MEMBER"/>
    <property type="match status" value="1"/>
</dbReference>
<dbReference type="PANTHER" id="PTHR42693:SF53">
    <property type="entry name" value="ENDO-4-O-SULFATASE"/>
    <property type="match status" value="1"/>
</dbReference>
<dbReference type="InterPro" id="IPR024607">
    <property type="entry name" value="Sulfatase_CS"/>
</dbReference>
<keyword evidence="7" id="KW-1185">Reference proteome</keyword>
<dbReference type="SUPFAM" id="SSF53649">
    <property type="entry name" value="Alkaline phosphatase-like"/>
    <property type="match status" value="1"/>
</dbReference>
<protein>
    <submittedName>
        <fullName evidence="6">Arylsulfatase</fullName>
    </submittedName>
</protein>
<dbReference type="AlphaFoldDB" id="A0A366HNY7"/>
<keyword evidence="4" id="KW-0106">Calcium</keyword>
<comment type="similarity">
    <text evidence="1">Belongs to the sulfatase family.</text>
</comment>
<dbReference type="InterPro" id="IPR000917">
    <property type="entry name" value="Sulfatase_N"/>
</dbReference>
<comment type="caution">
    <text evidence="6">The sequence shown here is derived from an EMBL/GenBank/DDBJ whole genome shotgun (WGS) entry which is preliminary data.</text>
</comment>
<dbReference type="PROSITE" id="PS00149">
    <property type="entry name" value="SULFATASE_2"/>
    <property type="match status" value="1"/>
</dbReference>
<evidence type="ECO:0000313" key="7">
    <source>
        <dbReference type="Proteomes" id="UP000253426"/>
    </source>
</evidence>
<dbReference type="Pfam" id="PF00884">
    <property type="entry name" value="Sulfatase"/>
    <property type="match status" value="1"/>
</dbReference>
<dbReference type="Gene3D" id="3.30.1120.10">
    <property type="match status" value="1"/>
</dbReference>
<dbReference type="Proteomes" id="UP000253426">
    <property type="component" value="Unassembled WGS sequence"/>
</dbReference>
<dbReference type="GO" id="GO:0046872">
    <property type="term" value="F:metal ion binding"/>
    <property type="evidence" value="ECO:0007669"/>
    <property type="project" value="UniProtKB-KW"/>
</dbReference>
<dbReference type="GO" id="GO:0004065">
    <property type="term" value="F:arylsulfatase activity"/>
    <property type="evidence" value="ECO:0007669"/>
    <property type="project" value="TreeGrafter"/>
</dbReference>
<name>A0A366HNY7_9BACT</name>
<evidence type="ECO:0000256" key="1">
    <source>
        <dbReference type="ARBA" id="ARBA00008779"/>
    </source>
</evidence>
<keyword evidence="2" id="KW-0479">Metal-binding</keyword>
<dbReference type="InterPro" id="IPR050738">
    <property type="entry name" value="Sulfatase"/>
</dbReference>
<keyword evidence="3" id="KW-0378">Hydrolase</keyword>
<sequence length="544" mass="61054">MLDKPFHILPPLFGAIATLGFTGFASTNAEAAKPNIVLIVADDLGYSDLGCYGSEIATPNLDSLASNSLRFSQFYNTARCWPTRAALMTGYYPQQVRMDPQQRGRKLPNWTRTLPQYLKPAGYRSYHSGKWHVSAAPRQVQDAGFDHSYALEEQNRFFDPKNHTEDDKHLPPVKREDGYYATTAITDYALKYLKEHATQHSIDPFFLYLAYISPHFPLHAPAADIERYKNKYLEGWEVIRQRRYEKLQSIGLVHCPLSKPEPDIKAPSGGPDTLRKLGAPESFYAVPWDSLTPPQKEFQAMKMAIHAAMIDRMDQEIGRVLAQLKSMNAMENTLIFFLSDNGASAEILVRGDGNDPAAPMGSADSYLCLGPGWATACNTPFRRHKIWVHEGGISTPLLVHWPAHTGAGGGNLSNTVGHVIDIVPTILDVAGVKAEPQWNDATAPPFPGKSLVPAFTKDDAVTRTSLYFNHERNSGLRMTNWKIVRDDPAKPWELYDLSKDRNESINLADKDPERVRDMDNEWKRLDEQFKKNAEDAAQEKVQGK</sequence>
<gene>
    <name evidence="6" type="ORF">DES53_10460</name>
</gene>
<dbReference type="EMBL" id="QNRR01000004">
    <property type="protein sequence ID" value="RBP44241.1"/>
    <property type="molecule type" value="Genomic_DNA"/>
</dbReference>
<evidence type="ECO:0000259" key="5">
    <source>
        <dbReference type="Pfam" id="PF00884"/>
    </source>
</evidence>
<evidence type="ECO:0000313" key="6">
    <source>
        <dbReference type="EMBL" id="RBP44241.1"/>
    </source>
</evidence>
<evidence type="ECO:0000256" key="4">
    <source>
        <dbReference type="ARBA" id="ARBA00022837"/>
    </source>
</evidence>
<evidence type="ECO:0000256" key="2">
    <source>
        <dbReference type="ARBA" id="ARBA00022723"/>
    </source>
</evidence>
<dbReference type="Gene3D" id="3.40.720.10">
    <property type="entry name" value="Alkaline Phosphatase, subunit A"/>
    <property type="match status" value="1"/>
</dbReference>
<reference evidence="6 7" key="1">
    <citation type="submission" date="2018-06" db="EMBL/GenBank/DDBJ databases">
        <title>Genomic Encyclopedia of Type Strains, Phase IV (KMG-IV): sequencing the most valuable type-strain genomes for metagenomic binning, comparative biology and taxonomic classification.</title>
        <authorList>
            <person name="Goeker M."/>
        </authorList>
    </citation>
    <scope>NUCLEOTIDE SEQUENCE [LARGE SCALE GENOMIC DNA]</scope>
    <source>
        <strain evidence="6 7">DSM 25532</strain>
    </source>
</reference>
<dbReference type="OrthoDB" id="9762324at2"/>